<protein>
    <submittedName>
        <fullName evidence="2">Uncharacterized protein</fullName>
    </submittedName>
</protein>
<name>A0AAE0J4H6_9PEZI</name>
<evidence type="ECO:0000313" key="2">
    <source>
        <dbReference type="EMBL" id="KAK3336387.1"/>
    </source>
</evidence>
<dbReference type="EMBL" id="JAUEPO010000001">
    <property type="protein sequence ID" value="KAK3336387.1"/>
    <property type="molecule type" value="Genomic_DNA"/>
</dbReference>
<comment type="caution">
    <text evidence="2">The sequence shown here is derived from an EMBL/GenBank/DDBJ whole genome shotgun (WGS) entry which is preliminary data.</text>
</comment>
<keyword evidence="1" id="KW-0472">Membrane</keyword>
<proteinExistence type="predicted"/>
<sequence length="89" mass="10104">MDSATEDNTGTKRSLFINSFFSLSLIYAFFPFFPPFPCHLSLFVSWRSVNCLDGFFFLFVSRVFYISAAAQYPPGAIHSSTKVVKRWAG</sequence>
<evidence type="ECO:0000256" key="1">
    <source>
        <dbReference type="SAM" id="Phobius"/>
    </source>
</evidence>
<keyword evidence="1" id="KW-0812">Transmembrane</keyword>
<dbReference type="Proteomes" id="UP001286456">
    <property type="component" value="Unassembled WGS sequence"/>
</dbReference>
<reference evidence="2" key="1">
    <citation type="journal article" date="2023" name="Mol. Phylogenet. Evol.">
        <title>Genome-scale phylogeny and comparative genomics of the fungal order Sordariales.</title>
        <authorList>
            <person name="Hensen N."/>
            <person name="Bonometti L."/>
            <person name="Westerberg I."/>
            <person name="Brannstrom I.O."/>
            <person name="Guillou S."/>
            <person name="Cros-Aarteil S."/>
            <person name="Calhoun S."/>
            <person name="Haridas S."/>
            <person name="Kuo A."/>
            <person name="Mondo S."/>
            <person name="Pangilinan J."/>
            <person name="Riley R."/>
            <person name="LaButti K."/>
            <person name="Andreopoulos B."/>
            <person name="Lipzen A."/>
            <person name="Chen C."/>
            <person name="Yan M."/>
            <person name="Daum C."/>
            <person name="Ng V."/>
            <person name="Clum A."/>
            <person name="Steindorff A."/>
            <person name="Ohm R.A."/>
            <person name="Martin F."/>
            <person name="Silar P."/>
            <person name="Natvig D.O."/>
            <person name="Lalanne C."/>
            <person name="Gautier V."/>
            <person name="Ament-Velasquez S.L."/>
            <person name="Kruys A."/>
            <person name="Hutchinson M.I."/>
            <person name="Powell A.J."/>
            <person name="Barry K."/>
            <person name="Miller A.N."/>
            <person name="Grigoriev I.V."/>
            <person name="Debuchy R."/>
            <person name="Gladieux P."/>
            <person name="Hiltunen Thoren M."/>
            <person name="Johannesson H."/>
        </authorList>
    </citation>
    <scope>NUCLEOTIDE SEQUENCE</scope>
    <source>
        <strain evidence="2">SMH4131-1</strain>
    </source>
</reference>
<gene>
    <name evidence="2" type="ORF">B0T19DRAFT_409315</name>
</gene>
<reference evidence="2" key="2">
    <citation type="submission" date="2023-06" db="EMBL/GenBank/DDBJ databases">
        <authorList>
            <consortium name="Lawrence Berkeley National Laboratory"/>
            <person name="Haridas S."/>
            <person name="Hensen N."/>
            <person name="Bonometti L."/>
            <person name="Westerberg I."/>
            <person name="Brannstrom I.O."/>
            <person name="Guillou S."/>
            <person name="Cros-Aarteil S."/>
            <person name="Calhoun S."/>
            <person name="Kuo A."/>
            <person name="Mondo S."/>
            <person name="Pangilinan J."/>
            <person name="Riley R."/>
            <person name="Labutti K."/>
            <person name="Andreopoulos B."/>
            <person name="Lipzen A."/>
            <person name="Chen C."/>
            <person name="Yanf M."/>
            <person name="Daum C."/>
            <person name="Ng V."/>
            <person name="Clum A."/>
            <person name="Steindorff A."/>
            <person name="Ohm R."/>
            <person name="Martin F."/>
            <person name="Silar P."/>
            <person name="Natvig D."/>
            <person name="Lalanne C."/>
            <person name="Gautier V."/>
            <person name="Ament-Velasquez S.L."/>
            <person name="Kruys A."/>
            <person name="Hutchinson M.I."/>
            <person name="Powell A.J."/>
            <person name="Barry K."/>
            <person name="Miller A.N."/>
            <person name="Grigoriev I.V."/>
            <person name="Debuchy R."/>
            <person name="Gladieux P."/>
            <person name="Thoren M.H."/>
            <person name="Johannesson H."/>
        </authorList>
    </citation>
    <scope>NUCLEOTIDE SEQUENCE</scope>
    <source>
        <strain evidence="2">SMH4131-1</strain>
    </source>
</reference>
<feature type="transmembrane region" description="Helical" evidence="1">
    <location>
        <begin position="54"/>
        <end position="72"/>
    </location>
</feature>
<keyword evidence="1" id="KW-1133">Transmembrane helix</keyword>
<keyword evidence="3" id="KW-1185">Reference proteome</keyword>
<feature type="transmembrane region" description="Helical" evidence="1">
    <location>
        <begin position="15"/>
        <end position="34"/>
    </location>
</feature>
<accession>A0AAE0J4H6</accession>
<organism evidence="2 3">
    <name type="scientific">Cercophora scortea</name>
    <dbReference type="NCBI Taxonomy" id="314031"/>
    <lineage>
        <taxon>Eukaryota</taxon>
        <taxon>Fungi</taxon>
        <taxon>Dikarya</taxon>
        <taxon>Ascomycota</taxon>
        <taxon>Pezizomycotina</taxon>
        <taxon>Sordariomycetes</taxon>
        <taxon>Sordariomycetidae</taxon>
        <taxon>Sordariales</taxon>
        <taxon>Lasiosphaeriaceae</taxon>
        <taxon>Cercophora</taxon>
    </lineage>
</organism>
<evidence type="ECO:0000313" key="3">
    <source>
        <dbReference type="Proteomes" id="UP001286456"/>
    </source>
</evidence>
<dbReference type="AlphaFoldDB" id="A0AAE0J4H6"/>